<gene>
    <name evidence="3" type="ORF">CAMP_LOCUS17995</name>
</gene>
<protein>
    <recommendedName>
        <fullName evidence="5">EB domain-containing protein</fullName>
    </recommendedName>
</protein>
<feature type="region of interest" description="Disordered" evidence="1">
    <location>
        <begin position="423"/>
        <end position="446"/>
    </location>
</feature>
<feature type="compositionally biased region" description="Acidic residues" evidence="1">
    <location>
        <begin position="93"/>
        <end position="104"/>
    </location>
</feature>
<evidence type="ECO:0008006" key="5">
    <source>
        <dbReference type="Google" id="ProtNLM"/>
    </source>
</evidence>
<sequence>MQRIFILCILYFYLNIGNCDEDLPFHTDNFDDTSVLTNTEDPIKNRLKMEMKTNNNNGPPGIGSDIFDQKTIDENIRLASVASLYEGSAEAVESNESESDEIPEPLENNNSTQQIDQTIEYSSNNSSLLFDQNTSDSSDDEKEPENAANVLVEDEDLESDPAKNETIHSAEKLLKNLGVENENSKTMDGSESSKFCPPPRICAPNCFVSINEKGCQDCQCLWESANCETDEDCNQSNNQFCDLGKCNCKNGFRQNMKKSGHCEVDPVLLVKSYDFRTVDFDTTRRSKRATKPRRSERLEWPGVCDKNEQCPQNLVCIHGDCWSLPNRPETLIVSGSAKRTTTGTHSRTWFPPTTTTIQPTEQPLDIPVTVDRFVMIETTTPNYVLNDNKFENLQQRKDNFLGDFGDEWNEIDQSHVKKIHLETDPPPLVNEKRKKKKKPRKIRKTTPIPPAVNEIEFPISSKMRKNSKRPKALSAEPTREELKDHKKLMEIFNLHELESFNEELTTFPVPTTTTTEPNFDYSLETTTEPFEFPSIPPLETLEPLESIFSKPEDIIESVEKPYLVETQKFQQIAPLQNISGDMESDDPPEVTPEPAPFEQHQIGIWYPMRKGDIPHLGIFGGELRRSPKKIIRTTDDLRLYNEYTKANRRNRPIRIEMDNAAQYIQNECITDNDCSTYHNTVCCTKKWCDRTNNCGMGKFCLPNCDATKLTFLPSTNHAEGIIDIMYD</sequence>
<dbReference type="InterPro" id="IPR009030">
    <property type="entry name" value="Growth_fac_rcpt_cys_sf"/>
</dbReference>
<organism evidence="3 4">
    <name type="scientific">Caenorhabditis angaria</name>
    <dbReference type="NCBI Taxonomy" id="860376"/>
    <lineage>
        <taxon>Eukaryota</taxon>
        <taxon>Metazoa</taxon>
        <taxon>Ecdysozoa</taxon>
        <taxon>Nematoda</taxon>
        <taxon>Chromadorea</taxon>
        <taxon>Rhabditida</taxon>
        <taxon>Rhabditina</taxon>
        <taxon>Rhabditomorpha</taxon>
        <taxon>Rhabditoidea</taxon>
        <taxon>Rhabditidae</taxon>
        <taxon>Peloderinae</taxon>
        <taxon>Caenorhabditis</taxon>
    </lineage>
</organism>
<evidence type="ECO:0000313" key="4">
    <source>
        <dbReference type="Proteomes" id="UP001152747"/>
    </source>
</evidence>
<evidence type="ECO:0000256" key="2">
    <source>
        <dbReference type="SAM" id="SignalP"/>
    </source>
</evidence>
<dbReference type="OrthoDB" id="5842921at2759"/>
<dbReference type="EMBL" id="CANHGI010000006">
    <property type="protein sequence ID" value="CAI5455358.1"/>
    <property type="molecule type" value="Genomic_DNA"/>
</dbReference>
<accession>A0A9P1J1V7</accession>
<name>A0A9P1J1V7_9PELO</name>
<feature type="region of interest" description="Disordered" evidence="1">
    <location>
        <begin position="89"/>
        <end position="146"/>
    </location>
</feature>
<evidence type="ECO:0000313" key="3">
    <source>
        <dbReference type="EMBL" id="CAI5455358.1"/>
    </source>
</evidence>
<dbReference type="AlphaFoldDB" id="A0A9P1J1V7"/>
<feature type="signal peptide" evidence="2">
    <location>
        <begin position="1"/>
        <end position="19"/>
    </location>
</feature>
<dbReference type="SUPFAM" id="SSF57184">
    <property type="entry name" value="Growth factor receptor domain"/>
    <property type="match status" value="1"/>
</dbReference>
<feature type="chain" id="PRO_5040346320" description="EB domain-containing protein" evidence="2">
    <location>
        <begin position="20"/>
        <end position="727"/>
    </location>
</feature>
<keyword evidence="4" id="KW-1185">Reference proteome</keyword>
<reference evidence="3" key="1">
    <citation type="submission" date="2022-11" db="EMBL/GenBank/DDBJ databases">
        <authorList>
            <person name="Kikuchi T."/>
        </authorList>
    </citation>
    <scope>NUCLEOTIDE SEQUENCE</scope>
    <source>
        <strain evidence="3">PS1010</strain>
    </source>
</reference>
<comment type="caution">
    <text evidence="3">The sequence shown here is derived from an EMBL/GenBank/DDBJ whole genome shotgun (WGS) entry which is preliminary data.</text>
</comment>
<feature type="compositionally biased region" description="Basic residues" evidence="1">
    <location>
        <begin position="432"/>
        <end position="444"/>
    </location>
</feature>
<evidence type="ECO:0000256" key="1">
    <source>
        <dbReference type="SAM" id="MobiDB-lite"/>
    </source>
</evidence>
<feature type="compositionally biased region" description="Polar residues" evidence="1">
    <location>
        <begin position="107"/>
        <end position="136"/>
    </location>
</feature>
<dbReference type="Proteomes" id="UP001152747">
    <property type="component" value="Unassembled WGS sequence"/>
</dbReference>
<proteinExistence type="predicted"/>
<keyword evidence="2" id="KW-0732">Signal</keyword>